<reference evidence="7" key="1">
    <citation type="journal article" date="2019" name="Toxins">
        <title>Detection of Abrin-Like and Prepropulchellin-Like Toxin Genes and Transcripts Using Whole Genome Sequencing and Full-Length Transcript Sequencing of Abrus precatorius.</title>
        <authorList>
            <person name="Hovde B.T."/>
            <person name="Daligault H.E."/>
            <person name="Hanschen E.R."/>
            <person name="Kunde Y.A."/>
            <person name="Johnson M.B."/>
            <person name="Starkenburg S.R."/>
            <person name="Johnson S.L."/>
        </authorList>
    </citation>
    <scope>NUCLEOTIDE SEQUENCE [LARGE SCALE GENOMIC DNA]</scope>
</reference>
<dbReference type="Pfam" id="PF00583">
    <property type="entry name" value="Acetyltransf_1"/>
    <property type="match status" value="1"/>
</dbReference>
<dbReference type="PANTHER" id="PTHR45896:SF1">
    <property type="entry name" value="N-ALPHA-ACETYLTRANSFERASE 30"/>
    <property type="match status" value="1"/>
</dbReference>
<keyword evidence="5" id="KW-1133">Transmembrane helix</keyword>
<dbReference type="RefSeq" id="XP_027352284.1">
    <property type="nucleotide sequence ID" value="XM_027496483.1"/>
</dbReference>
<dbReference type="InterPro" id="IPR000182">
    <property type="entry name" value="GNAT_dom"/>
</dbReference>
<dbReference type="CDD" id="cd04301">
    <property type="entry name" value="NAT_SF"/>
    <property type="match status" value="1"/>
</dbReference>
<proteinExistence type="inferred from homology"/>
<dbReference type="Proteomes" id="UP000694853">
    <property type="component" value="Unplaced"/>
</dbReference>
<sequence>MGEHRNTFRGYIAMLVVIKPYRGRGIATELVTRSIKVMMESGCEELKGMEHSSSQHIEISDKPEKYRPKNTETKLERKAGETQEQNGNEHYRTVPTPSQAKATFATQNAQIAPHVPVCLLYDFMISLIITLVLLLFSHSNLLLLVVHSVKHSYVFQPIFPLLRSPFSSNSHTVPFFLPPLLSYTNMHLLILCQFFCFFPLLCSWVNGPSSYLTINCIVQRKWSNIEQKLK</sequence>
<reference evidence="8" key="2">
    <citation type="submission" date="2025-08" db="UniProtKB">
        <authorList>
            <consortium name="RefSeq"/>
        </authorList>
    </citation>
    <scope>IDENTIFICATION</scope>
    <source>
        <tissue evidence="8">Young leaves</tissue>
    </source>
</reference>
<protein>
    <submittedName>
        <fullName evidence="8">Uncharacterized protein LOC113863075 isoform X1</fullName>
    </submittedName>
</protein>
<name>A0A8B8LC16_ABRPR</name>
<dbReference type="PANTHER" id="PTHR45896">
    <property type="entry name" value="N-ALPHA-ACETYLTRANSFERASE 30"/>
    <property type="match status" value="1"/>
</dbReference>
<keyword evidence="7" id="KW-1185">Reference proteome</keyword>
<organism evidence="7 8">
    <name type="scientific">Abrus precatorius</name>
    <name type="common">Indian licorice</name>
    <name type="synonym">Glycine abrus</name>
    <dbReference type="NCBI Taxonomy" id="3816"/>
    <lineage>
        <taxon>Eukaryota</taxon>
        <taxon>Viridiplantae</taxon>
        <taxon>Streptophyta</taxon>
        <taxon>Embryophyta</taxon>
        <taxon>Tracheophyta</taxon>
        <taxon>Spermatophyta</taxon>
        <taxon>Magnoliopsida</taxon>
        <taxon>eudicotyledons</taxon>
        <taxon>Gunneridae</taxon>
        <taxon>Pentapetalae</taxon>
        <taxon>rosids</taxon>
        <taxon>fabids</taxon>
        <taxon>Fabales</taxon>
        <taxon>Fabaceae</taxon>
        <taxon>Papilionoideae</taxon>
        <taxon>50 kb inversion clade</taxon>
        <taxon>NPAAA clade</taxon>
        <taxon>indigoferoid/millettioid clade</taxon>
        <taxon>Abreae</taxon>
        <taxon>Abrus</taxon>
    </lineage>
</organism>
<dbReference type="InterPro" id="IPR044542">
    <property type="entry name" value="NAA30-like"/>
</dbReference>
<evidence type="ECO:0000256" key="1">
    <source>
        <dbReference type="ARBA" id="ARBA00022679"/>
    </source>
</evidence>
<evidence type="ECO:0000313" key="8">
    <source>
        <dbReference type="RefSeq" id="XP_027352284.1"/>
    </source>
</evidence>
<dbReference type="AlphaFoldDB" id="A0A8B8LC16"/>
<keyword evidence="1" id="KW-0808">Transferase</keyword>
<dbReference type="GO" id="GO:0031417">
    <property type="term" value="C:NatC complex"/>
    <property type="evidence" value="ECO:0007669"/>
    <property type="project" value="TreeGrafter"/>
</dbReference>
<dbReference type="Gene3D" id="3.40.630.30">
    <property type="match status" value="1"/>
</dbReference>
<feature type="domain" description="N-acetyltransferase" evidence="6">
    <location>
        <begin position="7"/>
        <end position="46"/>
    </location>
</feature>
<evidence type="ECO:0000256" key="3">
    <source>
        <dbReference type="ARBA" id="ARBA00024025"/>
    </source>
</evidence>
<feature type="transmembrane region" description="Helical" evidence="5">
    <location>
        <begin position="186"/>
        <end position="205"/>
    </location>
</feature>
<keyword evidence="5" id="KW-0812">Transmembrane</keyword>
<keyword evidence="5" id="KW-0472">Membrane</keyword>
<evidence type="ECO:0000256" key="4">
    <source>
        <dbReference type="SAM" id="MobiDB-lite"/>
    </source>
</evidence>
<evidence type="ECO:0000256" key="5">
    <source>
        <dbReference type="SAM" id="Phobius"/>
    </source>
</evidence>
<feature type="compositionally biased region" description="Basic and acidic residues" evidence="4">
    <location>
        <begin position="58"/>
        <end position="92"/>
    </location>
</feature>
<dbReference type="InterPro" id="IPR016181">
    <property type="entry name" value="Acyl_CoA_acyltransferase"/>
</dbReference>
<accession>A0A8B8LC16</accession>
<evidence type="ECO:0000313" key="7">
    <source>
        <dbReference type="Proteomes" id="UP000694853"/>
    </source>
</evidence>
<keyword evidence="2" id="KW-0012">Acyltransferase</keyword>
<comment type="similarity">
    <text evidence="3">Belongs to the acetyltransferase family. MAK3 subfamily.</text>
</comment>
<gene>
    <name evidence="8" type="primary">LOC113863075</name>
</gene>
<dbReference type="GO" id="GO:0004596">
    <property type="term" value="F:protein-N-terminal amino-acid acetyltransferase activity"/>
    <property type="evidence" value="ECO:0007669"/>
    <property type="project" value="InterPro"/>
</dbReference>
<evidence type="ECO:0000256" key="2">
    <source>
        <dbReference type="ARBA" id="ARBA00023315"/>
    </source>
</evidence>
<dbReference type="SUPFAM" id="SSF55729">
    <property type="entry name" value="Acyl-CoA N-acyltransferases (Nat)"/>
    <property type="match status" value="1"/>
</dbReference>
<dbReference type="KEGG" id="aprc:113863075"/>
<feature type="transmembrane region" description="Helical" evidence="5">
    <location>
        <begin position="117"/>
        <end position="136"/>
    </location>
</feature>
<dbReference type="GeneID" id="113863075"/>
<evidence type="ECO:0000259" key="6">
    <source>
        <dbReference type="Pfam" id="PF00583"/>
    </source>
</evidence>
<feature type="region of interest" description="Disordered" evidence="4">
    <location>
        <begin position="50"/>
        <end position="94"/>
    </location>
</feature>